<keyword evidence="2" id="KW-1185">Reference proteome</keyword>
<evidence type="ECO:0000313" key="2">
    <source>
        <dbReference type="Proteomes" id="UP000326396"/>
    </source>
</evidence>
<sequence length="446" mass="47934">MTGARIVSSLPSGEVGTGCLEGFWPCPIRGFHCCPDGLVGSKGIQRLVAHIKRLHLCSDERKCAMRDAVTRDWDLFVALADALKVSNYWLCGECMSLHSLSRACHHVDKVIKFKVDSGGVEDFLVGIPRPQLAIDVDVSGGIVLDATLLDRIFALPLKTVKSIPHSCRMAFAQALSVSLGKVALMPDSIEAWVRLLILPRCTLQLVKPSNRQEHGHFTAAVKVLCSSGVAPLGGATMKALLDKHPILPPPALPGDLLSEPPLVVDVESVLGCIKSFPKGTSCGRDGLRAQHILDALCGEGSAIAVGLHKAITEVVNLWLGGRCPVALAEFVASAPLTPLLKPDNRIRPIAVGAIWRRLVSKVAMKSVGNEMAKYLGDFQFGVGIPSGAEAVLHNANRFLNMFHSDGSLALLTVDFSNSFNLVDRTTLLQEGMIVFSQLPRFNKAIL</sequence>
<evidence type="ECO:0000313" key="1">
    <source>
        <dbReference type="EMBL" id="KAD5318152.1"/>
    </source>
</evidence>
<dbReference type="OrthoDB" id="1676176at2759"/>
<gene>
    <name evidence="1" type="ORF">E3N88_18098</name>
</gene>
<accession>A0A5N6NTN0</accession>
<organism evidence="1 2">
    <name type="scientific">Mikania micrantha</name>
    <name type="common">bitter vine</name>
    <dbReference type="NCBI Taxonomy" id="192012"/>
    <lineage>
        <taxon>Eukaryota</taxon>
        <taxon>Viridiplantae</taxon>
        <taxon>Streptophyta</taxon>
        <taxon>Embryophyta</taxon>
        <taxon>Tracheophyta</taxon>
        <taxon>Spermatophyta</taxon>
        <taxon>Magnoliopsida</taxon>
        <taxon>eudicotyledons</taxon>
        <taxon>Gunneridae</taxon>
        <taxon>Pentapetalae</taxon>
        <taxon>asterids</taxon>
        <taxon>campanulids</taxon>
        <taxon>Asterales</taxon>
        <taxon>Asteraceae</taxon>
        <taxon>Asteroideae</taxon>
        <taxon>Heliantheae alliance</taxon>
        <taxon>Eupatorieae</taxon>
        <taxon>Mikania</taxon>
    </lineage>
</organism>
<dbReference type="Proteomes" id="UP000326396">
    <property type="component" value="Linkage Group LG17"/>
</dbReference>
<protein>
    <recommendedName>
        <fullName evidence="3">Reverse transcriptase domain-containing protein</fullName>
    </recommendedName>
</protein>
<name>A0A5N6NTN0_9ASTR</name>
<proteinExistence type="predicted"/>
<reference evidence="1 2" key="1">
    <citation type="submission" date="2019-05" db="EMBL/GenBank/DDBJ databases">
        <title>Mikania micrantha, genome provides insights into the molecular mechanism of rapid growth.</title>
        <authorList>
            <person name="Liu B."/>
        </authorList>
    </citation>
    <scope>NUCLEOTIDE SEQUENCE [LARGE SCALE GENOMIC DNA]</scope>
    <source>
        <strain evidence="1">NLD-2019</strain>
        <tissue evidence="1">Leaf</tissue>
    </source>
</reference>
<evidence type="ECO:0008006" key="3">
    <source>
        <dbReference type="Google" id="ProtNLM"/>
    </source>
</evidence>
<dbReference type="AlphaFoldDB" id="A0A5N6NTN0"/>
<dbReference type="EMBL" id="SZYD01000009">
    <property type="protein sequence ID" value="KAD5318152.1"/>
    <property type="molecule type" value="Genomic_DNA"/>
</dbReference>
<comment type="caution">
    <text evidence="1">The sequence shown here is derived from an EMBL/GenBank/DDBJ whole genome shotgun (WGS) entry which is preliminary data.</text>
</comment>